<accession>A0A315ZX61</accession>
<comment type="caution">
    <text evidence="7">The sequence shown here is derived from an EMBL/GenBank/DDBJ whole genome shotgun (WGS) entry which is preliminary data.</text>
</comment>
<keyword evidence="2 7" id="KW-0418">Kinase</keyword>
<reference evidence="7 8" key="1">
    <citation type="submission" date="2018-03" db="EMBL/GenBank/DDBJ databases">
        <title>Genomic Encyclopedia of Archaeal and Bacterial Type Strains, Phase II (KMG-II): from individual species to whole genera.</title>
        <authorList>
            <person name="Goeker M."/>
        </authorList>
    </citation>
    <scope>NUCLEOTIDE SEQUENCE [LARGE SCALE GENOMIC DNA]</scope>
    <source>
        <strain evidence="7 8">DSM 44889</strain>
    </source>
</reference>
<evidence type="ECO:0000313" key="8">
    <source>
        <dbReference type="Proteomes" id="UP000245469"/>
    </source>
</evidence>
<gene>
    <name evidence="7" type="ORF">BXY45_12329</name>
</gene>
<evidence type="ECO:0000313" key="7">
    <source>
        <dbReference type="EMBL" id="PWJ50221.1"/>
    </source>
</evidence>
<sequence>MHEARQHETHQQGAPPRRDPVGDRVPPWWRSPRLWWASLDQVQRVELYTAQLLYWLGAFPPLLLLVLTRGSGPGWQTALVVSLSAVQGVAAFLVLRGGLDPRRTHEHRPGLVLLAVSTAVLLAVAPILPGTDPSGASPQQAVVAYSVLFSPAAVAVVHRRAGWLVPLGAGAAIAVAGLLAGRPALVVVTATVFTVVGSAFIVATLRLSVWLLDVVRQLADAQGDRARLAVAEERLRFARDLHDVVGRDLSAIALKSEVVARLAERGRPEAVAEALAVRELAQSSLAEVRAVVRGHRRADLDVELAGARALLASAGTACKLRVEPGAVAALTPAAQEALAWAVREAVTNVVRHSHARQCSVSLAVVEGTGVLVVRNDDAIDDGAGPVRPGAGLSGLAERLEARGGSLQVRREHGRVVLTATVPVSPAEPGSSVASVSPAEPAGSATSAHEPEQEVRA</sequence>
<feature type="compositionally biased region" description="Basic and acidic residues" evidence="4">
    <location>
        <begin position="1"/>
        <end position="22"/>
    </location>
</feature>
<dbReference type="InterPro" id="IPR050482">
    <property type="entry name" value="Sensor_HK_TwoCompSys"/>
</dbReference>
<evidence type="ECO:0000256" key="2">
    <source>
        <dbReference type="ARBA" id="ARBA00022777"/>
    </source>
</evidence>
<name>A0A315ZX61_9ACTN</name>
<keyword evidence="1" id="KW-0808">Transferase</keyword>
<feature type="region of interest" description="Disordered" evidence="4">
    <location>
        <begin position="1"/>
        <end position="23"/>
    </location>
</feature>
<evidence type="ECO:0000259" key="6">
    <source>
        <dbReference type="Pfam" id="PF07730"/>
    </source>
</evidence>
<dbReference type="PANTHER" id="PTHR24421:SF63">
    <property type="entry name" value="SENSOR HISTIDINE KINASE DESK"/>
    <property type="match status" value="1"/>
</dbReference>
<dbReference type="CDD" id="cd16917">
    <property type="entry name" value="HATPase_UhpB-NarQ-NarX-like"/>
    <property type="match status" value="1"/>
</dbReference>
<keyword evidence="8" id="KW-1185">Reference proteome</keyword>
<dbReference type="Proteomes" id="UP000245469">
    <property type="component" value="Unassembled WGS sequence"/>
</dbReference>
<evidence type="ECO:0000256" key="1">
    <source>
        <dbReference type="ARBA" id="ARBA00022679"/>
    </source>
</evidence>
<dbReference type="GO" id="GO:0000155">
    <property type="term" value="F:phosphorelay sensor kinase activity"/>
    <property type="evidence" value="ECO:0007669"/>
    <property type="project" value="InterPro"/>
</dbReference>
<dbReference type="InterPro" id="IPR011712">
    <property type="entry name" value="Sig_transdc_His_kin_sub3_dim/P"/>
</dbReference>
<dbReference type="AlphaFoldDB" id="A0A315ZX61"/>
<feature type="transmembrane region" description="Helical" evidence="5">
    <location>
        <begin position="52"/>
        <end position="72"/>
    </location>
</feature>
<feature type="transmembrane region" description="Helical" evidence="5">
    <location>
        <begin position="164"/>
        <end position="181"/>
    </location>
</feature>
<evidence type="ECO:0000256" key="4">
    <source>
        <dbReference type="SAM" id="MobiDB-lite"/>
    </source>
</evidence>
<dbReference type="PANTHER" id="PTHR24421">
    <property type="entry name" value="NITRATE/NITRITE SENSOR PROTEIN NARX-RELATED"/>
    <property type="match status" value="1"/>
</dbReference>
<dbReference type="GO" id="GO:0016020">
    <property type="term" value="C:membrane"/>
    <property type="evidence" value="ECO:0007669"/>
    <property type="project" value="InterPro"/>
</dbReference>
<keyword evidence="5" id="KW-0812">Transmembrane</keyword>
<protein>
    <submittedName>
        <fullName evidence="7">Two-component system sensor histidine kinase DesK</fullName>
    </submittedName>
</protein>
<dbReference type="InterPro" id="IPR036890">
    <property type="entry name" value="HATPase_C_sf"/>
</dbReference>
<feature type="transmembrane region" description="Helical" evidence="5">
    <location>
        <begin position="111"/>
        <end position="128"/>
    </location>
</feature>
<organism evidence="7 8">
    <name type="scientific">Quadrisphaera granulorum</name>
    <dbReference type="NCBI Taxonomy" id="317664"/>
    <lineage>
        <taxon>Bacteria</taxon>
        <taxon>Bacillati</taxon>
        <taxon>Actinomycetota</taxon>
        <taxon>Actinomycetes</taxon>
        <taxon>Kineosporiales</taxon>
        <taxon>Kineosporiaceae</taxon>
        <taxon>Quadrisphaera</taxon>
    </lineage>
</organism>
<dbReference type="Gene3D" id="1.20.5.1930">
    <property type="match status" value="1"/>
</dbReference>
<feature type="domain" description="Signal transduction histidine kinase subgroup 3 dimerisation and phosphoacceptor" evidence="6">
    <location>
        <begin position="233"/>
        <end position="299"/>
    </location>
</feature>
<feature type="transmembrane region" description="Helical" evidence="5">
    <location>
        <begin position="78"/>
        <end position="99"/>
    </location>
</feature>
<feature type="region of interest" description="Disordered" evidence="4">
    <location>
        <begin position="422"/>
        <end position="456"/>
    </location>
</feature>
<feature type="transmembrane region" description="Helical" evidence="5">
    <location>
        <begin position="140"/>
        <end position="157"/>
    </location>
</feature>
<dbReference type="EMBL" id="QGDQ01000023">
    <property type="protein sequence ID" value="PWJ50221.1"/>
    <property type="molecule type" value="Genomic_DNA"/>
</dbReference>
<keyword evidence="5" id="KW-0472">Membrane</keyword>
<dbReference type="GO" id="GO:0046983">
    <property type="term" value="F:protein dimerization activity"/>
    <property type="evidence" value="ECO:0007669"/>
    <property type="project" value="InterPro"/>
</dbReference>
<evidence type="ECO:0000256" key="5">
    <source>
        <dbReference type="SAM" id="Phobius"/>
    </source>
</evidence>
<keyword evidence="5" id="KW-1133">Transmembrane helix</keyword>
<feature type="compositionally biased region" description="Low complexity" evidence="4">
    <location>
        <begin position="422"/>
        <end position="444"/>
    </location>
</feature>
<dbReference type="SUPFAM" id="SSF55874">
    <property type="entry name" value="ATPase domain of HSP90 chaperone/DNA topoisomerase II/histidine kinase"/>
    <property type="match status" value="1"/>
</dbReference>
<feature type="transmembrane region" description="Helical" evidence="5">
    <location>
        <begin position="187"/>
        <end position="212"/>
    </location>
</feature>
<evidence type="ECO:0000256" key="3">
    <source>
        <dbReference type="ARBA" id="ARBA00023012"/>
    </source>
</evidence>
<keyword evidence="3" id="KW-0902">Two-component regulatory system</keyword>
<dbReference type="Pfam" id="PF07730">
    <property type="entry name" value="HisKA_3"/>
    <property type="match status" value="1"/>
</dbReference>
<dbReference type="Gene3D" id="3.30.565.10">
    <property type="entry name" value="Histidine kinase-like ATPase, C-terminal domain"/>
    <property type="match status" value="1"/>
</dbReference>
<proteinExistence type="predicted"/>